<keyword evidence="3" id="KW-1185">Reference proteome</keyword>
<evidence type="ECO:0000313" key="3">
    <source>
        <dbReference type="Proteomes" id="UP000300142"/>
    </source>
</evidence>
<dbReference type="Proteomes" id="UP000300142">
    <property type="component" value="Unassembled WGS sequence"/>
</dbReference>
<keyword evidence="1" id="KW-0472">Membrane</keyword>
<accession>A0A479ZWT8</accession>
<dbReference type="EMBL" id="BJCE01000062">
    <property type="protein sequence ID" value="GCL37095.1"/>
    <property type="molecule type" value="Genomic_DNA"/>
</dbReference>
<feature type="transmembrane region" description="Helical" evidence="1">
    <location>
        <begin position="12"/>
        <end position="29"/>
    </location>
</feature>
<gene>
    <name evidence="2" type="ORF">SR1949_22020</name>
</gene>
<organism evidence="2 3">
    <name type="scientific">Sphaerospermopsis reniformis</name>
    <dbReference type="NCBI Taxonomy" id="531300"/>
    <lineage>
        <taxon>Bacteria</taxon>
        <taxon>Bacillati</taxon>
        <taxon>Cyanobacteriota</taxon>
        <taxon>Cyanophyceae</taxon>
        <taxon>Nostocales</taxon>
        <taxon>Aphanizomenonaceae</taxon>
        <taxon>Sphaerospermopsis</taxon>
    </lineage>
</organism>
<keyword evidence="1" id="KW-1133">Transmembrane helix</keyword>
<comment type="caution">
    <text evidence="2">The sequence shown here is derived from an EMBL/GenBank/DDBJ whole genome shotgun (WGS) entry which is preliminary data.</text>
</comment>
<evidence type="ECO:0000256" key="1">
    <source>
        <dbReference type="SAM" id="Phobius"/>
    </source>
</evidence>
<reference evidence="3" key="1">
    <citation type="submission" date="2019-02" db="EMBL/GenBank/DDBJ databases">
        <title>Draft genome sequence of Sphaerospermopsis reniformis NIES-1949.</title>
        <authorList>
            <person name="Yamaguchi H."/>
            <person name="Suzuki S."/>
            <person name="Kawachi M."/>
        </authorList>
    </citation>
    <scope>NUCLEOTIDE SEQUENCE [LARGE SCALE GENOMIC DNA]</scope>
    <source>
        <strain evidence="3">NIES-1949</strain>
    </source>
</reference>
<protein>
    <submittedName>
        <fullName evidence="2">Uncharacterized protein</fullName>
    </submittedName>
</protein>
<name>A0A479ZWT8_9CYAN</name>
<evidence type="ECO:0000313" key="2">
    <source>
        <dbReference type="EMBL" id="GCL37095.1"/>
    </source>
</evidence>
<proteinExistence type="predicted"/>
<keyword evidence="1" id="KW-0812">Transmembrane</keyword>
<sequence length="34" mass="4158">MNDSFSRLQEWLTVFAYLGFTLFIIWRIFTAQNK</sequence>
<dbReference type="AlphaFoldDB" id="A0A479ZWT8"/>